<evidence type="ECO:0000256" key="1">
    <source>
        <dbReference type="SAM" id="SignalP"/>
    </source>
</evidence>
<organism evidence="2 3">
    <name type="scientific">Kaistella gelatinilytica</name>
    <dbReference type="NCBI Taxonomy" id="2787636"/>
    <lineage>
        <taxon>Bacteria</taxon>
        <taxon>Pseudomonadati</taxon>
        <taxon>Bacteroidota</taxon>
        <taxon>Flavobacteriia</taxon>
        <taxon>Flavobacteriales</taxon>
        <taxon>Weeksellaceae</taxon>
        <taxon>Chryseobacterium group</taxon>
        <taxon>Kaistella</taxon>
    </lineage>
</organism>
<gene>
    <name evidence="2" type="ORF">IV494_00210</name>
</gene>
<evidence type="ECO:0000313" key="3">
    <source>
        <dbReference type="Proteomes" id="UP000660070"/>
    </source>
</evidence>
<dbReference type="RefSeq" id="WP_196078164.1">
    <property type="nucleotide sequence ID" value="NZ_JADPVI010000001.1"/>
</dbReference>
<keyword evidence="3" id="KW-1185">Reference proteome</keyword>
<dbReference type="InterPro" id="IPR008969">
    <property type="entry name" value="CarboxyPept-like_regulatory"/>
</dbReference>
<protein>
    <recommendedName>
        <fullName evidence="4">Carboxypeptidase regulatory-like domain-containing protein</fullName>
    </recommendedName>
</protein>
<dbReference type="EMBL" id="JADPVI010000001">
    <property type="protein sequence ID" value="MBF8455590.1"/>
    <property type="molecule type" value="Genomic_DNA"/>
</dbReference>
<evidence type="ECO:0008006" key="4">
    <source>
        <dbReference type="Google" id="ProtNLM"/>
    </source>
</evidence>
<evidence type="ECO:0000313" key="2">
    <source>
        <dbReference type="EMBL" id="MBF8455590.1"/>
    </source>
</evidence>
<feature type="chain" id="PRO_5045603382" description="Carboxypeptidase regulatory-like domain-containing protein" evidence="1">
    <location>
        <begin position="23"/>
        <end position="357"/>
    </location>
</feature>
<dbReference type="Proteomes" id="UP000660070">
    <property type="component" value="Unassembled WGS sequence"/>
</dbReference>
<accession>A0ABS0F7B3</accession>
<comment type="caution">
    <text evidence="2">The sequence shown here is derived from an EMBL/GenBank/DDBJ whole genome shotgun (WGS) entry which is preliminary data.</text>
</comment>
<proteinExistence type="predicted"/>
<name>A0ABS0F7B3_9FLAO</name>
<reference evidence="2 3" key="1">
    <citation type="submission" date="2020-11" db="EMBL/GenBank/DDBJ databases">
        <title>Kaistella gelatinilytica sp. nov., a flavobacterium isolated from Antarctic Soil.</title>
        <authorList>
            <person name="Li J."/>
        </authorList>
    </citation>
    <scope>NUCLEOTIDE SEQUENCE [LARGE SCALE GENOMIC DNA]</scope>
    <source>
        <strain evidence="2 3">G5-32</strain>
    </source>
</reference>
<dbReference type="SUPFAM" id="SSF49464">
    <property type="entry name" value="Carboxypeptidase regulatory domain-like"/>
    <property type="match status" value="1"/>
</dbReference>
<feature type="signal peptide" evidence="1">
    <location>
        <begin position="1"/>
        <end position="22"/>
    </location>
</feature>
<sequence>MIKQKIIIILLTFIIVSLNSCSDNTSTEIGISGHFQDEQGNSLDDVSIFYSKSSVSTQTDSVGNYSIDRARTLFIEFKKEGYQTITTKIENFSDDASYDYGKIILKKGNSKPSLLNDVINSDPAKNKNFKLFGKVTDVFQQPLKNVQININDTVQKSYDPIYEGDFSFRVLGNHIAIEKNGFQNITIDLPVFEKAAQNFTMVENTPKKGIFLLKAGKYISLPQTKLTLKSEEKTGSILWGGTFSYNITDFYYPENTKEFKIENDSILRFFIFEPDSYSFLLKAQTDNGYLCTADYKLSGSPSPTTTIERLNIHEIYPAKYAVQKFDSPKIIEFKPKDTGSNYVFVNTETKKGYYFTY</sequence>
<keyword evidence="1" id="KW-0732">Signal</keyword>